<dbReference type="OrthoDB" id="8215423at2"/>
<dbReference type="SUPFAM" id="SSF52540">
    <property type="entry name" value="P-loop containing nucleoside triphosphate hydrolases"/>
    <property type="match status" value="1"/>
</dbReference>
<dbReference type="InterPro" id="IPR003593">
    <property type="entry name" value="AAA+_ATPase"/>
</dbReference>
<evidence type="ECO:0000256" key="2">
    <source>
        <dbReference type="ARBA" id="ARBA00022741"/>
    </source>
</evidence>
<comment type="function">
    <text evidence="4">Involved in beta-(1--&gt;2)glucan export. Transmembrane domains (TMD) form a pore in the inner membrane and the ATP-binding domain (NBD) is responsible for energy generation.</text>
</comment>
<proteinExistence type="predicted"/>
<keyword evidence="1" id="KW-0813">Transport</keyword>
<evidence type="ECO:0000313" key="7">
    <source>
        <dbReference type="Proteomes" id="UP000051936"/>
    </source>
</evidence>
<dbReference type="GO" id="GO:0005524">
    <property type="term" value="F:ATP binding"/>
    <property type="evidence" value="ECO:0007669"/>
    <property type="project" value="UniProtKB-KW"/>
</dbReference>
<dbReference type="PANTHER" id="PTHR45772">
    <property type="entry name" value="CONSERVED COMPONENT OF ABC TRANSPORTER FOR NATURAL AMINO ACIDS-RELATED"/>
    <property type="match status" value="1"/>
</dbReference>
<dbReference type="GO" id="GO:0005886">
    <property type="term" value="C:plasma membrane"/>
    <property type="evidence" value="ECO:0007669"/>
    <property type="project" value="TreeGrafter"/>
</dbReference>
<organism evidence="6 7">
    <name type="scientific">Bradyrhizobium manausense</name>
    <dbReference type="NCBI Taxonomy" id="989370"/>
    <lineage>
        <taxon>Bacteria</taxon>
        <taxon>Pseudomonadati</taxon>
        <taxon>Pseudomonadota</taxon>
        <taxon>Alphaproteobacteria</taxon>
        <taxon>Hyphomicrobiales</taxon>
        <taxon>Nitrobacteraceae</taxon>
        <taxon>Bradyrhizobium</taxon>
    </lineage>
</organism>
<dbReference type="STRING" id="989370.AOQ71_04075"/>
<dbReference type="AlphaFoldDB" id="A0A0R3E4G3"/>
<evidence type="ECO:0000259" key="5">
    <source>
        <dbReference type="PROSITE" id="PS50893"/>
    </source>
</evidence>
<dbReference type="Proteomes" id="UP000051936">
    <property type="component" value="Unassembled WGS sequence"/>
</dbReference>
<keyword evidence="2" id="KW-0547">Nucleotide-binding</keyword>
<dbReference type="GO" id="GO:0016887">
    <property type="term" value="F:ATP hydrolysis activity"/>
    <property type="evidence" value="ECO:0007669"/>
    <property type="project" value="InterPro"/>
</dbReference>
<dbReference type="SMART" id="SM00382">
    <property type="entry name" value="AAA"/>
    <property type="match status" value="1"/>
</dbReference>
<accession>A0A0R3E4G3</accession>
<dbReference type="EMBL" id="LJYG01000019">
    <property type="protein sequence ID" value="KRQ17041.1"/>
    <property type="molecule type" value="Genomic_DNA"/>
</dbReference>
<dbReference type="InterPro" id="IPR003439">
    <property type="entry name" value="ABC_transporter-like_ATP-bd"/>
</dbReference>
<dbReference type="Pfam" id="PF00005">
    <property type="entry name" value="ABC_tran"/>
    <property type="match status" value="1"/>
</dbReference>
<sequence length="248" mass="27321">MSKVPILAARGLVKRFGGVAAVDGVDLVVDAGEIRCLIGPNGAGKSTLFKCLTHQHQPTSGHVLFEGRDLQGLATHRIARLGIAIKNQIPSIYANLDVRENIRLAGLRRWLGKRQLNRVVELTLDEIGFDERLASQPAATLSHAHRQWCELGMLLASSPRIALLDEPTAGMTREEMLKTVDVIKRLNASATVIVVEHDLEFIARLAQRVTVLHRGKVLVEDTMDKIEANEIVRDIYLGRKKEAAHAEG</sequence>
<name>A0A0R3E4G3_9BRAD</name>
<dbReference type="Gene3D" id="3.40.50.300">
    <property type="entry name" value="P-loop containing nucleotide triphosphate hydrolases"/>
    <property type="match status" value="1"/>
</dbReference>
<keyword evidence="3" id="KW-0067">ATP-binding</keyword>
<comment type="caution">
    <text evidence="6">The sequence shown here is derived from an EMBL/GenBank/DDBJ whole genome shotgun (WGS) entry which is preliminary data.</text>
</comment>
<dbReference type="PANTHER" id="PTHR45772:SF8">
    <property type="entry name" value="HIGH-AFFINITY BRANCHED-CHAIN AMINO ACID TRANSPORT ATP-BINDING PROTEIN"/>
    <property type="match status" value="1"/>
</dbReference>
<dbReference type="InterPro" id="IPR027417">
    <property type="entry name" value="P-loop_NTPase"/>
</dbReference>
<protein>
    <recommendedName>
        <fullName evidence="5">ABC transporter domain-containing protein</fullName>
    </recommendedName>
</protein>
<dbReference type="PROSITE" id="PS50893">
    <property type="entry name" value="ABC_TRANSPORTER_2"/>
    <property type="match status" value="1"/>
</dbReference>
<reference evidence="6 7" key="1">
    <citation type="submission" date="2015-09" db="EMBL/GenBank/DDBJ databases">
        <title>Draft Genome Sequence of Bradyrhizobium manausense Strain BR 3351T, a Novel Symbiotic Nitrogen-Fixing Alphaproteobacterium Isolated from Brazilian Amazon Rain Forest.</title>
        <authorList>
            <person name="De Araujo J.L."/>
            <person name="Zilli J.E."/>
        </authorList>
    </citation>
    <scope>NUCLEOTIDE SEQUENCE [LARGE SCALE GENOMIC DNA]</scope>
    <source>
        <strain evidence="6 7">BR3351</strain>
    </source>
</reference>
<keyword evidence="7" id="KW-1185">Reference proteome</keyword>
<evidence type="ECO:0000256" key="3">
    <source>
        <dbReference type="ARBA" id="ARBA00022840"/>
    </source>
</evidence>
<evidence type="ECO:0000256" key="1">
    <source>
        <dbReference type="ARBA" id="ARBA00022448"/>
    </source>
</evidence>
<evidence type="ECO:0000256" key="4">
    <source>
        <dbReference type="ARBA" id="ARBA00024722"/>
    </source>
</evidence>
<dbReference type="RefSeq" id="WP_057742157.1">
    <property type="nucleotide sequence ID" value="NZ_LJYG01000019.1"/>
</dbReference>
<evidence type="ECO:0000313" key="6">
    <source>
        <dbReference type="EMBL" id="KRQ17041.1"/>
    </source>
</evidence>
<feature type="domain" description="ABC transporter" evidence="5">
    <location>
        <begin position="7"/>
        <end position="239"/>
    </location>
</feature>
<dbReference type="CDD" id="cd03219">
    <property type="entry name" value="ABC_Mj1267_LivG_branched"/>
    <property type="match status" value="1"/>
</dbReference>
<gene>
    <name evidence="6" type="ORF">AOQ71_04075</name>
</gene>
<dbReference type="InterPro" id="IPR051120">
    <property type="entry name" value="ABC_AA/LPS_Transport"/>
</dbReference>